<proteinExistence type="predicted"/>
<dbReference type="Proteomes" id="UP001321473">
    <property type="component" value="Unassembled WGS sequence"/>
</dbReference>
<evidence type="ECO:0000313" key="2">
    <source>
        <dbReference type="Proteomes" id="UP001321473"/>
    </source>
</evidence>
<keyword evidence="2" id="KW-1185">Reference proteome</keyword>
<evidence type="ECO:0000313" key="1">
    <source>
        <dbReference type="EMBL" id="KAK8765458.1"/>
    </source>
</evidence>
<gene>
    <name evidence="1" type="ORF">V5799_031932</name>
</gene>
<dbReference type="EMBL" id="JARKHS020027333">
    <property type="protein sequence ID" value="KAK8765458.1"/>
    <property type="molecule type" value="Genomic_DNA"/>
</dbReference>
<sequence>MYRIDKPGVCAIDNKECSMDESQRRKGKQFEHCAQCSCSTGEQWCFKYDKRCNCDNGILYPINSASCVRHKSWCERPVRPDKNTMCLLCDCIGPDCEIGKCKCTEGIIYIKDTNMRCAHEASDCLSMGDERNTTGDSKTCARCECPSGEQRCSLYKGNCECINGDLYYKGTDSCPMNADDCGRPDWHKHYPNTTGCILCDCDQPTCNYGAMCHCIDGIVYPKDRSEECARKRGECFRKPQRHKHYPNKIGCILCDCDQPTCNYGATCHCIDGIVYPKDRSNECARQRGECFRRPHRYH</sequence>
<organism evidence="1 2">
    <name type="scientific">Amblyomma americanum</name>
    <name type="common">Lone star tick</name>
    <dbReference type="NCBI Taxonomy" id="6943"/>
    <lineage>
        <taxon>Eukaryota</taxon>
        <taxon>Metazoa</taxon>
        <taxon>Ecdysozoa</taxon>
        <taxon>Arthropoda</taxon>
        <taxon>Chelicerata</taxon>
        <taxon>Arachnida</taxon>
        <taxon>Acari</taxon>
        <taxon>Parasitiformes</taxon>
        <taxon>Ixodida</taxon>
        <taxon>Ixodoidea</taxon>
        <taxon>Ixodidae</taxon>
        <taxon>Amblyomminae</taxon>
        <taxon>Amblyomma</taxon>
    </lineage>
</organism>
<comment type="caution">
    <text evidence="1">The sequence shown here is derived from an EMBL/GenBank/DDBJ whole genome shotgun (WGS) entry which is preliminary data.</text>
</comment>
<protein>
    <submittedName>
        <fullName evidence="1">Uncharacterized protein</fullName>
    </submittedName>
</protein>
<reference evidence="1 2" key="1">
    <citation type="journal article" date="2023" name="Arcadia Sci">
        <title>De novo assembly of a long-read Amblyomma americanum tick genome.</title>
        <authorList>
            <person name="Chou S."/>
            <person name="Poskanzer K.E."/>
            <person name="Rollins M."/>
            <person name="Thuy-Boun P.S."/>
        </authorList>
    </citation>
    <scope>NUCLEOTIDE SEQUENCE [LARGE SCALE GENOMIC DNA]</scope>
    <source>
        <strain evidence="1">F_SG_1</strain>
        <tissue evidence="1">Salivary glands</tissue>
    </source>
</reference>
<dbReference type="AlphaFoldDB" id="A0AAQ4DSL8"/>
<accession>A0AAQ4DSL8</accession>
<name>A0AAQ4DSL8_AMBAM</name>